<dbReference type="EMBL" id="JOJR01000064">
    <property type="protein sequence ID" value="RCN47342.1"/>
    <property type="molecule type" value="Genomic_DNA"/>
</dbReference>
<dbReference type="Proteomes" id="UP000252519">
    <property type="component" value="Unassembled WGS sequence"/>
</dbReference>
<feature type="domain" description="Peptidase C1A papain C-terminal" evidence="5">
    <location>
        <begin position="110"/>
        <end position="174"/>
    </location>
</feature>
<proteinExistence type="predicted"/>
<dbReference type="InterPro" id="IPR000668">
    <property type="entry name" value="Peptidase_C1A_C"/>
</dbReference>
<dbReference type="InterPro" id="IPR038765">
    <property type="entry name" value="Papain-like_cys_pep_sf"/>
</dbReference>
<dbReference type="OrthoDB" id="5850821at2759"/>
<keyword evidence="1" id="KW-0645">Protease</keyword>
<keyword evidence="4" id="KW-0472">Membrane</keyword>
<reference evidence="6 7" key="1">
    <citation type="submission" date="2014-10" db="EMBL/GenBank/DDBJ databases">
        <title>Draft genome of the hookworm Ancylostoma caninum.</title>
        <authorList>
            <person name="Mitreva M."/>
        </authorList>
    </citation>
    <scope>NUCLEOTIDE SEQUENCE [LARGE SCALE GENOMIC DNA]</scope>
    <source>
        <strain evidence="6 7">Baltimore</strain>
    </source>
</reference>
<keyword evidence="7" id="KW-1185">Reference proteome</keyword>
<dbReference type="AlphaFoldDB" id="A0A368GSH5"/>
<dbReference type="Pfam" id="PF00112">
    <property type="entry name" value="Peptidase_C1"/>
    <property type="match status" value="1"/>
</dbReference>
<keyword evidence="2" id="KW-0378">Hydrolase</keyword>
<evidence type="ECO:0000256" key="2">
    <source>
        <dbReference type="ARBA" id="ARBA00022801"/>
    </source>
</evidence>
<dbReference type="InterPro" id="IPR000169">
    <property type="entry name" value="Pept_cys_AS"/>
</dbReference>
<accession>A0A368GSH5</accession>
<organism evidence="6 7">
    <name type="scientific">Ancylostoma caninum</name>
    <name type="common">Dog hookworm</name>
    <dbReference type="NCBI Taxonomy" id="29170"/>
    <lineage>
        <taxon>Eukaryota</taxon>
        <taxon>Metazoa</taxon>
        <taxon>Ecdysozoa</taxon>
        <taxon>Nematoda</taxon>
        <taxon>Chromadorea</taxon>
        <taxon>Rhabditida</taxon>
        <taxon>Rhabditina</taxon>
        <taxon>Rhabditomorpha</taxon>
        <taxon>Strongyloidea</taxon>
        <taxon>Ancylostomatidae</taxon>
        <taxon>Ancylostomatinae</taxon>
        <taxon>Ancylostoma</taxon>
    </lineage>
</organism>
<comment type="caution">
    <text evidence="6">The sequence shown here is derived from an EMBL/GenBank/DDBJ whole genome shotgun (WGS) entry which is preliminary data.</text>
</comment>
<gene>
    <name evidence="6" type="ORF">ANCCAN_06630</name>
</gene>
<evidence type="ECO:0000256" key="3">
    <source>
        <dbReference type="ARBA" id="ARBA00022807"/>
    </source>
</evidence>
<keyword evidence="4" id="KW-0812">Transmembrane</keyword>
<dbReference type="STRING" id="29170.A0A368GSH5"/>
<keyword evidence="4" id="KW-1133">Transmembrane helix</keyword>
<feature type="transmembrane region" description="Helical" evidence="4">
    <location>
        <begin position="20"/>
        <end position="38"/>
    </location>
</feature>
<dbReference type="SUPFAM" id="SSF54001">
    <property type="entry name" value="Cysteine proteinases"/>
    <property type="match status" value="1"/>
</dbReference>
<dbReference type="PROSITE" id="PS00139">
    <property type="entry name" value="THIOL_PROTEASE_CYS"/>
    <property type="match status" value="1"/>
</dbReference>
<evidence type="ECO:0000256" key="1">
    <source>
        <dbReference type="ARBA" id="ARBA00022670"/>
    </source>
</evidence>
<name>A0A368GSH5_ANCCA</name>
<dbReference type="GO" id="GO:0008234">
    <property type="term" value="F:cysteine-type peptidase activity"/>
    <property type="evidence" value="ECO:0007669"/>
    <property type="project" value="UniProtKB-KW"/>
</dbReference>
<sequence>MLQLSGEELRDLERTTGKGYCIYLVSLFLGFSCIWPPLVPMSGPVFRTERKALSGKALADYVDQNQKLFKAESNGKADVYKDKLMDLRFVGRGPSPKEEYLSMDSSNVEIPESFDARSQWPDCPSLRNIRDQANCGSCWAFASTEAMSDRICIASKATKKVLLSADDLLSCCLTCRDG</sequence>
<evidence type="ECO:0000256" key="4">
    <source>
        <dbReference type="SAM" id="Phobius"/>
    </source>
</evidence>
<protein>
    <recommendedName>
        <fullName evidence="5">Peptidase C1A papain C-terminal domain-containing protein</fullName>
    </recommendedName>
</protein>
<dbReference type="GO" id="GO:0006508">
    <property type="term" value="P:proteolysis"/>
    <property type="evidence" value="ECO:0007669"/>
    <property type="project" value="UniProtKB-KW"/>
</dbReference>
<evidence type="ECO:0000313" key="6">
    <source>
        <dbReference type="EMBL" id="RCN47342.1"/>
    </source>
</evidence>
<evidence type="ECO:0000313" key="7">
    <source>
        <dbReference type="Proteomes" id="UP000252519"/>
    </source>
</evidence>
<keyword evidence="3" id="KW-0788">Thiol protease</keyword>
<evidence type="ECO:0000259" key="5">
    <source>
        <dbReference type="Pfam" id="PF00112"/>
    </source>
</evidence>
<dbReference type="Gene3D" id="3.90.70.10">
    <property type="entry name" value="Cysteine proteinases"/>
    <property type="match status" value="1"/>
</dbReference>